<protein>
    <recommendedName>
        <fullName evidence="6">Flagellar secretion chaperone FliS</fullName>
    </recommendedName>
</protein>
<evidence type="ECO:0000256" key="4">
    <source>
        <dbReference type="ARBA" id="ARBA00022795"/>
    </source>
</evidence>
<evidence type="ECO:0000256" key="3">
    <source>
        <dbReference type="ARBA" id="ARBA00022490"/>
    </source>
</evidence>
<dbReference type="eggNOG" id="COG1516">
    <property type="taxonomic scope" value="Bacteria"/>
</dbReference>
<dbReference type="AlphaFoldDB" id="D5BS33"/>
<evidence type="ECO:0000256" key="6">
    <source>
        <dbReference type="PIRNR" id="PIRNR039090"/>
    </source>
</evidence>
<keyword evidence="4 6" id="KW-1005">Bacterial flagellum biogenesis</keyword>
<comment type="subcellular location">
    <subcellularLocation>
        <location evidence="1 6">Cytoplasm</location>
        <location evidence="1 6">Cytosol</location>
    </subcellularLocation>
</comment>
<dbReference type="Pfam" id="PF02561">
    <property type="entry name" value="FliS"/>
    <property type="match status" value="1"/>
</dbReference>
<evidence type="ECO:0000256" key="2">
    <source>
        <dbReference type="ARBA" id="ARBA00008787"/>
    </source>
</evidence>
<dbReference type="GO" id="GO:0044780">
    <property type="term" value="P:bacterial-type flagellum assembly"/>
    <property type="evidence" value="ECO:0007669"/>
    <property type="project" value="InterPro"/>
</dbReference>
<keyword evidence="7" id="KW-0966">Cell projection</keyword>
<name>D5BS33_PUNMI</name>
<keyword evidence="7" id="KW-0282">Flagellum</keyword>
<dbReference type="OrthoDB" id="7355300at2"/>
<dbReference type="HOGENOM" id="CLU_080373_1_3_5"/>
<dbReference type="RefSeq" id="WP_013045709.1">
    <property type="nucleotide sequence ID" value="NC_014010.1"/>
</dbReference>
<proteinExistence type="inferred from homology"/>
<keyword evidence="3 6" id="KW-0963">Cytoplasm</keyword>
<comment type="similarity">
    <text evidence="2 6">Belongs to the FliS family.</text>
</comment>
<evidence type="ECO:0000256" key="5">
    <source>
        <dbReference type="ARBA" id="ARBA00023186"/>
    </source>
</evidence>
<accession>D5BS33</accession>
<dbReference type="Proteomes" id="UP000007460">
    <property type="component" value="Chromosome"/>
</dbReference>
<dbReference type="InterPro" id="IPR003713">
    <property type="entry name" value="FliS"/>
</dbReference>
<dbReference type="InterPro" id="IPR036584">
    <property type="entry name" value="FliS_sf"/>
</dbReference>
<keyword evidence="7" id="KW-0969">Cilium</keyword>
<dbReference type="STRING" id="488538.SAR116_0837"/>
<dbReference type="PANTHER" id="PTHR34773">
    <property type="entry name" value="FLAGELLAR SECRETION CHAPERONE FLIS"/>
    <property type="match status" value="1"/>
</dbReference>
<dbReference type="PANTHER" id="PTHR34773:SF1">
    <property type="entry name" value="FLAGELLAR SECRETION CHAPERONE FLIS"/>
    <property type="match status" value="1"/>
</dbReference>
<gene>
    <name evidence="7" type="ordered locus">SAR116_0837</name>
</gene>
<dbReference type="GO" id="GO:0016740">
    <property type="term" value="F:transferase activity"/>
    <property type="evidence" value="ECO:0007669"/>
    <property type="project" value="UniProtKB-KW"/>
</dbReference>
<dbReference type="SUPFAM" id="SSF101116">
    <property type="entry name" value="Flagellar export chaperone FliS"/>
    <property type="match status" value="1"/>
</dbReference>
<reference evidence="7 8" key="1">
    <citation type="journal article" date="2010" name="J. Bacteriol.">
        <title>Complete genome sequence of "Candidatus Puniceispirillum marinum" IMCC1322, a representative of the SAR116 clade in the Alphaproteobacteria.</title>
        <authorList>
            <person name="Oh H.M."/>
            <person name="Kwon K.K."/>
            <person name="Kang I."/>
            <person name="Kang S.G."/>
            <person name="Lee J.H."/>
            <person name="Kim S.J."/>
            <person name="Cho J.C."/>
        </authorList>
    </citation>
    <scope>NUCLEOTIDE SEQUENCE [LARGE SCALE GENOMIC DNA]</scope>
    <source>
        <strain evidence="7 8">IMCC1322</strain>
    </source>
</reference>
<keyword evidence="7" id="KW-0808">Transferase</keyword>
<organism evidence="7 8">
    <name type="scientific">Puniceispirillum marinum (strain IMCC1322)</name>
    <dbReference type="NCBI Taxonomy" id="488538"/>
    <lineage>
        <taxon>Bacteria</taxon>
        <taxon>Pseudomonadati</taxon>
        <taxon>Pseudomonadota</taxon>
        <taxon>Alphaproteobacteria</taxon>
        <taxon>Candidatus Puniceispirillales</taxon>
        <taxon>Candidatus Puniceispirillaceae</taxon>
        <taxon>Candidatus Puniceispirillum</taxon>
    </lineage>
</organism>
<dbReference type="EMBL" id="CP001751">
    <property type="protein sequence ID" value="ADE39080.1"/>
    <property type="molecule type" value="Genomic_DNA"/>
</dbReference>
<dbReference type="GO" id="GO:0071973">
    <property type="term" value="P:bacterial-type flagellum-dependent cell motility"/>
    <property type="evidence" value="ECO:0007669"/>
    <property type="project" value="TreeGrafter"/>
</dbReference>
<dbReference type="CDD" id="cd16098">
    <property type="entry name" value="FliS"/>
    <property type="match status" value="1"/>
</dbReference>
<keyword evidence="8" id="KW-1185">Reference proteome</keyword>
<evidence type="ECO:0000313" key="8">
    <source>
        <dbReference type="Proteomes" id="UP000007460"/>
    </source>
</evidence>
<dbReference type="PIRSF" id="PIRSF039090">
    <property type="entry name" value="Flis"/>
    <property type="match status" value="1"/>
</dbReference>
<dbReference type="GO" id="GO:0005829">
    <property type="term" value="C:cytosol"/>
    <property type="evidence" value="ECO:0007669"/>
    <property type="project" value="UniProtKB-SubCell"/>
</dbReference>
<dbReference type="KEGG" id="apb:SAR116_0837"/>
<evidence type="ECO:0000313" key="7">
    <source>
        <dbReference type="EMBL" id="ADE39080.1"/>
    </source>
</evidence>
<sequence length="131" mass="14650">MSYNKMMHAYKKSDQDAIVESDDPHAMVFLMFEELLRAMNKFVVNVEDSKGSPEERSKSLSRALSIIYGLQTSLNFEDGGEIAENLFRLYEYARIQLITDSGNNEIAGTKVAISALDEICDAWGMIGKAVT</sequence>
<dbReference type="Gene3D" id="1.20.120.340">
    <property type="entry name" value="Flagellar protein FliS"/>
    <property type="match status" value="1"/>
</dbReference>
<evidence type="ECO:0000256" key="1">
    <source>
        <dbReference type="ARBA" id="ARBA00004514"/>
    </source>
</evidence>
<keyword evidence="5" id="KW-0143">Chaperone</keyword>